<organism evidence="2 3">
    <name type="scientific">Demequina litorisediminis</name>
    <dbReference type="NCBI Taxonomy" id="1849022"/>
    <lineage>
        <taxon>Bacteria</taxon>
        <taxon>Bacillati</taxon>
        <taxon>Actinomycetota</taxon>
        <taxon>Actinomycetes</taxon>
        <taxon>Micrococcales</taxon>
        <taxon>Demequinaceae</taxon>
        <taxon>Demequina</taxon>
    </lineage>
</organism>
<feature type="compositionally biased region" description="Basic residues" evidence="1">
    <location>
        <begin position="112"/>
        <end position="133"/>
    </location>
</feature>
<name>A0ABQ6IAF0_9MICO</name>
<evidence type="ECO:0000313" key="2">
    <source>
        <dbReference type="EMBL" id="GMA34431.1"/>
    </source>
</evidence>
<feature type="compositionally biased region" description="Basic and acidic residues" evidence="1">
    <location>
        <begin position="74"/>
        <end position="88"/>
    </location>
</feature>
<dbReference type="Gene3D" id="6.10.140.130">
    <property type="match status" value="1"/>
</dbReference>
<gene>
    <name evidence="2" type="ORF">GCM10025876_06350</name>
</gene>
<protein>
    <submittedName>
        <fullName evidence="2">Uncharacterized protein</fullName>
    </submittedName>
</protein>
<reference evidence="3" key="1">
    <citation type="journal article" date="2019" name="Int. J. Syst. Evol. Microbiol.">
        <title>The Global Catalogue of Microorganisms (GCM) 10K type strain sequencing project: providing services to taxonomists for standard genome sequencing and annotation.</title>
        <authorList>
            <consortium name="The Broad Institute Genomics Platform"/>
            <consortium name="The Broad Institute Genome Sequencing Center for Infectious Disease"/>
            <person name="Wu L."/>
            <person name="Ma J."/>
        </authorList>
    </citation>
    <scope>NUCLEOTIDE SEQUENCE [LARGE SCALE GENOMIC DNA]</scope>
    <source>
        <strain evidence="3">NBRC 112299</strain>
    </source>
</reference>
<evidence type="ECO:0000256" key="1">
    <source>
        <dbReference type="SAM" id="MobiDB-lite"/>
    </source>
</evidence>
<sequence length="146" mass="16795">MPLDLDRARRRIMQLEIERTQVAKDKAARARRDEIDEEISRLREDSERLSMRWAREKDLIVRVSSATERLEALRGDLERAERYGEPRDRRSHPLRRHSGRRAGDGRCAGPVGRHRRLGAHAARGGHGRGHRGRGGPLDRRAGREAC</sequence>
<feature type="compositionally biased region" description="Basic and acidic residues" evidence="1">
    <location>
        <begin position="136"/>
        <end position="146"/>
    </location>
</feature>
<dbReference type="EMBL" id="BSUN01000001">
    <property type="protein sequence ID" value="GMA34431.1"/>
    <property type="molecule type" value="Genomic_DNA"/>
</dbReference>
<keyword evidence="3" id="KW-1185">Reference proteome</keyword>
<feature type="compositionally biased region" description="Basic residues" evidence="1">
    <location>
        <begin position="89"/>
        <end position="100"/>
    </location>
</feature>
<dbReference type="Proteomes" id="UP001157125">
    <property type="component" value="Unassembled WGS sequence"/>
</dbReference>
<evidence type="ECO:0000313" key="3">
    <source>
        <dbReference type="Proteomes" id="UP001157125"/>
    </source>
</evidence>
<accession>A0ABQ6IAF0</accession>
<proteinExistence type="predicted"/>
<comment type="caution">
    <text evidence="2">The sequence shown here is derived from an EMBL/GenBank/DDBJ whole genome shotgun (WGS) entry which is preliminary data.</text>
</comment>
<feature type="region of interest" description="Disordered" evidence="1">
    <location>
        <begin position="74"/>
        <end position="146"/>
    </location>
</feature>